<dbReference type="GO" id="GO:0043190">
    <property type="term" value="C:ATP-binding cassette (ABC) transporter complex"/>
    <property type="evidence" value="ECO:0007669"/>
    <property type="project" value="InterPro"/>
</dbReference>
<feature type="chain" id="PRO_5021003843" evidence="3">
    <location>
        <begin position="31"/>
        <end position="516"/>
    </location>
</feature>
<dbReference type="InterPro" id="IPR039424">
    <property type="entry name" value="SBP_5"/>
</dbReference>
<dbReference type="PIRSF" id="PIRSF002741">
    <property type="entry name" value="MppA"/>
    <property type="match status" value="1"/>
</dbReference>
<evidence type="ECO:0000256" key="2">
    <source>
        <dbReference type="ARBA" id="ARBA00022729"/>
    </source>
</evidence>
<feature type="domain" description="Solute-binding protein family 5" evidence="4">
    <location>
        <begin position="79"/>
        <end position="432"/>
    </location>
</feature>
<comment type="similarity">
    <text evidence="1">Belongs to the bacterial solute-binding protein 5 family.</text>
</comment>
<reference evidence="5 6" key="1">
    <citation type="submission" date="2019-02" db="EMBL/GenBank/DDBJ databases">
        <title>Genomic Encyclopedia of Type Strains, Phase IV (KMG-IV): sequencing the most valuable type-strain genomes for metagenomic binning, comparative biology and taxonomic classification.</title>
        <authorList>
            <person name="Goeker M."/>
        </authorList>
    </citation>
    <scope>NUCLEOTIDE SEQUENCE [LARGE SCALE GENOMIC DNA]</scope>
    <source>
        <strain evidence="5 6">DSM 23814</strain>
    </source>
</reference>
<gene>
    <name evidence="5" type="ORF">EV681_3712</name>
</gene>
<keyword evidence="6" id="KW-1185">Reference proteome</keyword>
<dbReference type="PROSITE" id="PS51318">
    <property type="entry name" value="TAT"/>
    <property type="match status" value="1"/>
</dbReference>
<dbReference type="SUPFAM" id="SSF53850">
    <property type="entry name" value="Periplasmic binding protein-like II"/>
    <property type="match status" value="1"/>
</dbReference>
<accession>A0A4V6MEG5</accession>
<name>A0A4V6MEG5_9BURK</name>
<dbReference type="EMBL" id="SHKO01000003">
    <property type="protein sequence ID" value="RZT92949.1"/>
    <property type="molecule type" value="Genomic_DNA"/>
</dbReference>
<comment type="caution">
    <text evidence="5">The sequence shown here is derived from an EMBL/GenBank/DDBJ whole genome shotgun (WGS) entry which is preliminary data.</text>
</comment>
<organism evidence="5 6">
    <name type="scientific">Advenella incenata</name>
    <dbReference type="NCBI Taxonomy" id="267800"/>
    <lineage>
        <taxon>Bacteria</taxon>
        <taxon>Pseudomonadati</taxon>
        <taxon>Pseudomonadota</taxon>
        <taxon>Betaproteobacteria</taxon>
        <taxon>Burkholderiales</taxon>
        <taxon>Alcaligenaceae</taxon>
    </lineage>
</organism>
<dbReference type="Gene3D" id="3.40.190.10">
    <property type="entry name" value="Periplasmic binding protein-like II"/>
    <property type="match status" value="1"/>
</dbReference>
<dbReference type="GO" id="GO:0042938">
    <property type="term" value="P:dipeptide transport"/>
    <property type="evidence" value="ECO:0007669"/>
    <property type="project" value="TreeGrafter"/>
</dbReference>
<dbReference type="InterPro" id="IPR030678">
    <property type="entry name" value="Peptide/Ni-bd"/>
</dbReference>
<dbReference type="PANTHER" id="PTHR30290:SF38">
    <property type="entry name" value="D,D-DIPEPTIDE-BINDING PERIPLASMIC PROTEIN DDPA-RELATED"/>
    <property type="match status" value="1"/>
</dbReference>
<evidence type="ECO:0000313" key="5">
    <source>
        <dbReference type="EMBL" id="RZT92949.1"/>
    </source>
</evidence>
<dbReference type="CDD" id="cd08512">
    <property type="entry name" value="PBP2_NikA_DppA_OppA_like_7"/>
    <property type="match status" value="1"/>
</dbReference>
<dbReference type="Gene3D" id="3.10.105.10">
    <property type="entry name" value="Dipeptide-binding Protein, Domain 3"/>
    <property type="match status" value="1"/>
</dbReference>
<dbReference type="GO" id="GO:0030288">
    <property type="term" value="C:outer membrane-bounded periplasmic space"/>
    <property type="evidence" value="ECO:0007669"/>
    <property type="project" value="TreeGrafter"/>
</dbReference>
<protein>
    <submittedName>
        <fullName evidence="5">Peptide/nickel transport system substrate-binding protein</fullName>
    </submittedName>
</protein>
<keyword evidence="2 3" id="KW-0732">Signal</keyword>
<dbReference type="Gene3D" id="3.90.76.10">
    <property type="entry name" value="Dipeptide-binding Protein, Domain 1"/>
    <property type="match status" value="1"/>
</dbReference>
<evidence type="ECO:0000313" key="6">
    <source>
        <dbReference type="Proteomes" id="UP000293398"/>
    </source>
</evidence>
<dbReference type="RefSeq" id="WP_165393112.1">
    <property type="nucleotide sequence ID" value="NZ_SHKO01000003.1"/>
</dbReference>
<sequence length="516" mass="56503">MSVRRTFIRNAFMVACAATLGLSVGVAAQAATPKNMLVISKSADPQMLDIAVTMDNNDWSITYPSYQRLIKYKAGGSTEVEGELAKSWTTSADKLTWTFTLNDGQKFSDGTPVNAQAVKYSFDRLMKMKQGPSEPFPAGLQVAVKDPMTVEFKLDKPFAPFLNILANNGAGIVNPAVEQQAGGADKYLAGHTAGSGPYQLAKWNKGQSLILERNPHYGGTKPALEKVAFKIVPEASARRLQLQNGDLDIVGSIQPDQVKAMQNASGVVFKKVPSLLVSYLYLNNKTGPLTNVELRKGIAQAVDYSGMINGIMNGEAKPLNGPIPQGMWAHDEAAPAFKTDVAAAKASIGSAAPVKPLTLLYSTKEPYWEPIVLSVQATLQAVGIQVKLEKLANATMRDRLGKGDFDISIGNWSPDFADPFMFMNYWFDSSKQGLPGNRSFYSNPDVDKLVRQAAEETDQVKRTELYQQAQKQVVKDYAYVYLFQHSNQMGLRDNVKGYAYNPMLHDVYNVADISKD</sequence>
<evidence type="ECO:0000259" key="4">
    <source>
        <dbReference type="Pfam" id="PF00496"/>
    </source>
</evidence>
<dbReference type="InterPro" id="IPR006311">
    <property type="entry name" value="TAT_signal"/>
</dbReference>
<dbReference type="PANTHER" id="PTHR30290">
    <property type="entry name" value="PERIPLASMIC BINDING COMPONENT OF ABC TRANSPORTER"/>
    <property type="match status" value="1"/>
</dbReference>
<dbReference type="Pfam" id="PF00496">
    <property type="entry name" value="SBP_bac_5"/>
    <property type="match status" value="1"/>
</dbReference>
<dbReference type="InterPro" id="IPR000914">
    <property type="entry name" value="SBP_5_dom"/>
</dbReference>
<dbReference type="AlphaFoldDB" id="A0A4V6MEG5"/>
<evidence type="ECO:0000256" key="3">
    <source>
        <dbReference type="SAM" id="SignalP"/>
    </source>
</evidence>
<feature type="signal peptide" evidence="3">
    <location>
        <begin position="1"/>
        <end position="30"/>
    </location>
</feature>
<proteinExistence type="inferred from homology"/>
<dbReference type="GO" id="GO:1904680">
    <property type="term" value="F:peptide transmembrane transporter activity"/>
    <property type="evidence" value="ECO:0007669"/>
    <property type="project" value="TreeGrafter"/>
</dbReference>
<dbReference type="Proteomes" id="UP000293398">
    <property type="component" value="Unassembled WGS sequence"/>
</dbReference>
<evidence type="ECO:0000256" key="1">
    <source>
        <dbReference type="ARBA" id="ARBA00005695"/>
    </source>
</evidence>